<comment type="caution">
    <text evidence="1">The sequence shown here is derived from an EMBL/GenBank/DDBJ whole genome shotgun (WGS) entry which is preliminary data.</text>
</comment>
<gene>
    <name evidence="1" type="ORF">CA54_50990</name>
</gene>
<dbReference type="Proteomes" id="UP000320735">
    <property type="component" value="Unassembled WGS sequence"/>
</dbReference>
<evidence type="ECO:0000313" key="1">
    <source>
        <dbReference type="EMBL" id="TWU06700.1"/>
    </source>
</evidence>
<dbReference type="SUPFAM" id="SSF53633">
    <property type="entry name" value="Carbamate kinase-like"/>
    <property type="match status" value="1"/>
</dbReference>
<evidence type="ECO:0008006" key="3">
    <source>
        <dbReference type="Google" id="ProtNLM"/>
    </source>
</evidence>
<accession>A0A5C6B461</accession>
<name>A0A5C6B461_9PLAN</name>
<organism evidence="1 2">
    <name type="scientific">Symmachiella macrocystis</name>
    <dbReference type="NCBI Taxonomy" id="2527985"/>
    <lineage>
        <taxon>Bacteria</taxon>
        <taxon>Pseudomonadati</taxon>
        <taxon>Planctomycetota</taxon>
        <taxon>Planctomycetia</taxon>
        <taxon>Planctomycetales</taxon>
        <taxon>Planctomycetaceae</taxon>
        <taxon>Symmachiella</taxon>
    </lineage>
</organism>
<reference evidence="1 2" key="1">
    <citation type="submission" date="2019-02" db="EMBL/GenBank/DDBJ databases">
        <title>Deep-cultivation of Planctomycetes and their phenomic and genomic characterization uncovers novel biology.</title>
        <authorList>
            <person name="Wiegand S."/>
            <person name="Jogler M."/>
            <person name="Boedeker C."/>
            <person name="Pinto D."/>
            <person name="Vollmers J."/>
            <person name="Rivas-Marin E."/>
            <person name="Kohn T."/>
            <person name="Peeters S.H."/>
            <person name="Heuer A."/>
            <person name="Rast P."/>
            <person name="Oberbeckmann S."/>
            <person name="Bunk B."/>
            <person name="Jeske O."/>
            <person name="Meyerdierks A."/>
            <person name="Storesund J.E."/>
            <person name="Kallscheuer N."/>
            <person name="Luecker S."/>
            <person name="Lage O.M."/>
            <person name="Pohl T."/>
            <person name="Merkel B.J."/>
            <person name="Hornburger P."/>
            <person name="Mueller R.-W."/>
            <person name="Bruemmer F."/>
            <person name="Labrenz M."/>
            <person name="Spormann A.M."/>
            <person name="Op Den Camp H."/>
            <person name="Overmann J."/>
            <person name="Amann R."/>
            <person name="Jetten M.S.M."/>
            <person name="Mascher T."/>
            <person name="Medema M.H."/>
            <person name="Devos D.P."/>
            <person name="Kaster A.-K."/>
            <person name="Ovreas L."/>
            <person name="Rohde M."/>
            <person name="Galperin M.Y."/>
            <person name="Jogler C."/>
        </authorList>
    </citation>
    <scope>NUCLEOTIDE SEQUENCE [LARGE SCALE GENOMIC DNA]</scope>
    <source>
        <strain evidence="1 2">CA54</strain>
    </source>
</reference>
<keyword evidence="2" id="KW-1185">Reference proteome</keyword>
<sequence length="242" mass="26146">MFHRNGSLSAKVYGVGLILCLCIERCVTTHPNFLMPITVFKIGGSLLEVAGLAERVEGLIAQRPETTAVLAVGGGGVADVVRRWDAVHSLGDEAAHWLAVRSLSINEGLLCNVLPQCVPVSTPAEAAAHAKAGQVTVLASEAFLRHDDNSSEALPHNWEVTSDSIAARAAVCFEAAELVFAKSVSLPKKRDIAAVQSRRLIDSHFYQLAKSIPRVGWINLRQQQEIEPWLELGKPVSSKRSL</sequence>
<dbReference type="AlphaFoldDB" id="A0A5C6B461"/>
<dbReference type="EMBL" id="SJPP01000003">
    <property type="protein sequence ID" value="TWU06700.1"/>
    <property type="molecule type" value="Genomic_DNA"/>
</dbReference>
<dbReference type="InterPro" id="IPR036393">
    <property type="entry name" value="AceGlu_kinase-like_sf"/>
</dbReference>
<protein>
    <recommendedName>
        <fullName evidence="3">Amino acid kinase family protein</fullName>
    </recommendedName>
</protein>
<proteinExistence type="predicted"/>
<dbReference type="Gene3D" id="3.40.1160.10">
    <property type="entry name" value="Acetylglutamate kinase-like"/>
    <property type="match status" value="1"/>
</dbReference>
<evidence type="ECO:0000313" key="2">
    <source>
        <dbReference type="Proteomes" id="UP000320735"/>
    </source>
</evidence>